<sequence length="483" mass="53008">MSRILDQASDYDVHTGLWINRAYGSVYGATLKPRILSSSSNPDGLYHQRQVILRNAAPAHSAAWELLQVSVAWRGSRVRRKALRVLPVVGLSAVLSLAFTAADDALKLSSEMAWAYTVPRYSVVHVTSTSAREVLLSGRHRGTSVPVLDDSIAGAGGYADARLNIYRSKKYTEYLTYALQCYSNNSKSEKCRTYIKDTGYLMSDTDLGMTDGFKRNTTSSAGKEVVRYYYQVAPNATDLQPNFEGDFSFTCEVPTNNISKDSRLGDSEFQPLEGYKYGNSEAQISLLFSSSPASSSRTSFTQSTASEPVERVMHHPSATHRLSGIPAPLCIFNVLLMNQSVWALGRTHGNIPVTERGDVLGVLDVRDKKHPRLMHSQRFTGKVLGNRMQDLEKQPVATARPVVERDDGWVVREPSVTDSFLAKIQDTEVAVGSIGRNSKETQHRGSAQTINFRSCGSKGGAACEVGVALPGTRSLCDGELSYR</sequence>
<proteinExistence type="predicted"/>
<dbReference type="Proteomes" id="UP000799423">
    <property type="component" value="Unassembled WGS sequence"/>
</dbReference>
<gene>
    <name evidence="3" type="ORF">T440DRAFT_542460</name>
</gene>
<dbReference type="AlphaFoldDB" id="A0A6A7BHK0"/>
<protein>
    <submittedName>
        <fullName evidence="3">Uncharacterized protein</fullName>
    </submittedName>
</protein>
<keyword evidence="2" id="KW-0472">Membrane</keyword>
<evidence type="ECO:0000313" key="3">
    <source>
        <dbReference type="EMBL" id="KAF2854874.1"/>
    </source>
</evidence>
<feature type="compositionally biased region" description="Low complexity" evidence="1">
    <location>
        <begin position="291"/>
        <end position="306"/>
    </location>
</feature>
<evidence type="ECO:0000256" key="1">
    <source>
        <dbReference type="SAM" id="MobiDB-lite"/>
    </source>
</evidence>
<evidence type="ECO:0000256" key="2">
    <source>
        <dbReference type="SAM" id="Phobius"/>
    </source>
</evidence>
<keyword evidence="2" id="KW-1133">Transmembrane helix</keyword>
<evidence type="ECO:0000313" key="4">
    <source>
        <dbReference type="Proteomes" id="UP000799423"/>
    </source>
</evidence>
<keyword evidence="2" id="KW-0812">Transmembrane</keyword>
<dbReference type="OrthoDB" id="3540210at2759"/>
<reference evidence="3" key="1">
    <citation type="submission" date="2020-01" db="EMBL/GenBank/DDBJ databases">
        <authorList>
            <consortium name="DOE Joint Genome Institute"/>
            <person name="Haridas S."/>
            <person name="Albert R."/>
            <person name="Binder M."/>
            <person name="Bloem J."/>
            <person name="Labutti K."/>
            <person name="Salamov A."/>
            <person name="Andreopoulos B."/>
            <person name="Baker S.E."/>
            <person name="Barry K."/>
            <person name="Bills G."/>
            <person name="Bluhm B.H."/>
            <person name="Cannon C."/>
            <person name="Castanera R."/>
            <person name="Culley D.E."/>
            <person name="Daum C."/>
            <person name="Ezra D."/>
            <person name="Gonzalez J.B."/>
            <person name="Henrissat B."/>
            <person name="Kuo A."/>
            <person name="Liang C."/>
            <person name="Lipzen A."/>
            <person name="Lutzoni F."/>
            <person name="Magnuson J."/>
            <person name="Mondo S."/>
            <person name="Nolan M."/>
            <person name="Ohm R."/>
            <person name="Pangilinan J."/>
            <person name="Park H.-J."/>
            <person name="Ramirez L."/>
            <person name="Alfaro M."/>
            <person name="Sun H."/>
            <person name="Tritt A."/>
            <person name="Yoshinaga Y."/>
            <person name="Zwiers L.-H."/>
            <person name="Turgeon B.G."/>
            <person name="Goodwin S.B."/>
            <person name="Spatafora J.W."/>
            <person name="Crous P.W."/>
            <person name="Grigoriev I.V."/>
        </authorList>
    </citation>
    <scope>NUCLEOTIDE SEQUENCE</scope>
    <source>
        <strain evidence="3">IPT5</strain>
    </source>
</reference>
<feature type="transmembrane region" description="Helical" evidence="2">
    <location>
        <begin position="82"/>
        <end position="102"/>
    </location>
</feature>
<dbReference type="EMBL" id="MU006292">
    <property type="protein sequence ID" value="KAF2854874.1"/>
    <property type="molecule type" value="Genomic_DNA"/>
</dbReference>
<name>A0A6A7BHK0_9PLEO</name>
<organism evidence="3 4">
    <name type="scientific">Plenodomus tracheiphilus IPT5</name>
    <dbReference type="NCBI Taxonomy" id="1408161"/>
    <lineage>
        <taxon>Eukaryota</taxon>
        <taxon>Fungi</taxon>
        <taxon>Dikarya</taxon>
        <taxon>Ascomycota</taxon>
        <taxon>Pezizomycotina</taxon>
        <taxon>Dothideomycetes</taxon>
        <taxon>Pleosporomycetidae</taxon>
        <taxon>Pleosporales</taxon>
        <taxon>Pleosporineae</taxon>
        <taxon>Leptosphaeriaceae</taxon>
        <taxon>Plenodomus</taxon>
    </lineage>
</organism>
<keyword evidence="4" id="KW-1185">Reference proteome</keyword>
<feature type="region of interest" description="Disordered" evidence="1">
    <location>
        <begin position="291"/>
        <end position="312"/>
    </location>
</feature>
<accession>A0A6A7BHK0</accession>